<feature type="active site" description="Proton donor" evidence="5">
    <location>
        <position position="554"/>
    </location>
</feature>
<feature type="active site" evidence="5">
    <location>
        <position position="575"/>
    </location>
</feature>
<dbReference type="PRINTS" id="PR00747">
    <property type="entry name" value="GLYHDRLASE47"/>
</dbReference>
<dbReference type="GO" id="GO:0044322">
    <property type="term" value="C:endoplasmic reticulum quality control compartment"/>
    <property type="evidence" value="ECO:0007669"/>
    <property type="project" value="GOC"/>
</dbReference>
<dbReference type="PANTHER" id="PTHR45679:SF6">
    <property type="entry name" value="ER DEGRADATION-ENHANCING ALPHA-MANNOSIDASE-LIKE PROTEIN 2"/>
    <property type="match status" value="1"/>
</dbReference>
<organism evidence="8 9">
    <name type="scientific">Rodentolepis nana</name>
    <name type="common">Dwarf tapeworm</name>
    <name type="synonym">Hymenolepis nana</name>
    <dbReference type="NCBI Taxonomy" id="102285"/>
    <lineage>
        <taxon>Eukaryota</taxon>
        <taxon>Metazoa</taxon>
        <taxon>Spiralia</taxon>
        <taxon>Lophotrochozoa</taxon>
        <taxon>Platyhelminthes</taxon>
        <taxon>Cestoda</taxon>
        <taxon>Eucestoda</taxon>
        <taxon>Cyclophyllidea</taxon>
        <taxon>Hymenolepididae</taxon>
        <taxon>Rodentolepis</taxon>
    </lineage>
</organism>
<feature type="active site" description="Proton donor" evidence="5">
    <location>
        <position position="319"/>
    </location>
</feature>
<dbReference type="GO" id="GO:0004571">
    <property type="term" value="F:mannosyl-oligosaccharide 1,2-alpha-mannosidase activity"/>
    <property type="evidence" value="ECO:0007669"/>
    <property type="project" value="InterPro"/>
</dbReference>
<dbReference type="GO" id="GO:1904380">
    <property type="term" value="P:endoplasmic reticulum mannose trimming"/>
    <property type="evidence" value="ECO:0007669"/>
    <property type="project" value="InterPro"/>
</dbReference>
<dbReference type="SUPFAM" id="SSF53448">
    <property type="entry name" value="Nucleotide-diphospho-sugar transferases"/>
    <property type="match status" value="1"/>
</dbReference>
<protein>
    <recommendedName>
        <fullName evidence="7">alpha-1,2-Mannosidase</fullName>
        <ecNumber evidence="7">3.2.1.-</ecNumber>
    </recommendedName>
</protein>
<keyword evidence="7" id="KW-0378">Hydrolase</keyword>
<dbReference type="InterPro" id="IPR001382">
    <property type="entry name" value="Glyco_hydro_47"/>
</dbReference>
<evidence type="ECO:0000256" key="1">
    <source>
        <dbReference type="ARBA" id="ARBA00004240"/>
    </source>
</evidence>
<keyword evidence="9" id="KW-1185">Reference proteome</keyword>
<proteinExistence type="inferred from homology"/>
<evidence type="ECO:0000313" key="8">
    <source>
        <dbReference type="EMBL" id="VDN97524.1"/>
    </source>
</evidence>
<dbReference type="InterPro" id="IPR044674">
    <property type="entry name" value="EDEM1/2/3"/>
</dbReference>
<dbReference type="AlphaFoldDB" id="A0A3P7V8V7"/>
<dbReference type="Proteomes" id="UP000278807">
    <property type="component" value="Unassembled WGS sequence"/>
</dbReference>
<dbReference type="Gene3D" id="1.50.10.10">
    <property type="match status" value="1"/>
</dbReference>
<dbReference type="GO" id="GO:0016020">
    <property type="term" value="C:membrane"/>
    <property type="evidence" value="ECO:0007669"/>
    <property type="project" value="InterPro"/>
</dbReference>
<comment type="subcellular location">
    <subcellularLocation>
        <location evidence="1">Endoplasmic reticulum</location>
    </subcellularLocation>
</comment>
<evidence type="ECO:0000256" key="3">
    <source>
        <dbReference type="ARBA" id="ARBA00022824"/>
    </source>
</evidence>
<evidence type="ECO:0000256" key="6">
    <source>
        <dbReference type="PIRSR" id="PIRSR601382-2"/>
    </source>
</evidence>
<dbReference type="InterPro" id="IPR029044">
    <property type="entry name" value="Nucleotide-diphossugar_trans"/>
</dbReference>
<keyword evidence="6" id="KW-0106">Calcium</keyword>
<evidence type="ECO:0000256" key="7">
    <source>
        <dbReference type="RuleBase" id="RU361193"/>
    </source>
</evidence>
<name>A0A3P7V8V7_RODNA</name>
<sequence length="837" mass="93988">MPMPPFQTETGSRLLYCLGNICNHFMTIPFLENVCDRKREAELPYHAAHKKVAHLDLDNGELIKPTQPNALKLEKFIFDVFKFSQIEFDTSIPIGNGLVIAHVLSIFSSRSRRFYIWEVDRATEFSPLKNGPGAQKDCPETCRKAILELHTKWAKAAGAVFENEEKDILEISPLVSVRGENLECLKGVKIEGVNVLEMCKNESGEYYIMRLILIILISIYLFTYSSYCNENLDLESLKQRVRDLFYHGYDNYMKHAYPYDELRPISCDGHDTWGGFSLSLIDALDTLVVLGNHTEFQRAVNLILENVDTNQNVNISVFETNIRVVGGLISAHLLAKRAGLAVEPGWPCHGKLLDLAERFASKLLHAFETPTGMPYGTVNLGKGRVPRDETPISCVATVGTLILEFGTLSRLTGDPRYEEAAMKALRALWSHRSTIGLVGNHINVLTGAWVGREATIGTGADSYFEYLLKGSILFRLPELDAMFREYRESISKYLRFGQWHVMASMDTGMVTSAVYQSLESFWPGVLSMAGGIQEAKELLLSYHSVWKKFGFLPEMFDFVSGTPLRSRNIYPLRPEFIESIMHVYRATKDPYLLEMGVNILTSIEKDAKTSCGFATIHNVQTHTKENRMESFFLSETVKYLYLLFDEDNFLHRNPLSVSDAPPPGNGDNLCSQGTGYIFNSEAHPLDAGLIHCCSVQHLRESEVINSAESLPHNLGLTTDLGSLVNGSAVTSSFHQAVLAEVDSTFKELLSPSVTWTDENSGESTNTDSIDDFLEQLWRSMSADVLLSSSSRENPSVPPDYVPPSMHRNSGFPLMTCPTMSFHARLNSMRDMDYRNLK</sequence>
<dbReference type="EMBL" id="UZAE01000679">
    <property type="protein sequence ID" value="VDN97524.1"/>
    <property type="molecule type" value="Genomic_DNA"/>
</dbReference>
<dbReference type="GO" id="GO:0005975">
    <property type="term" value="P:carbohydrate metabolic process"/>
    <property type="evidence" value="ECO:0007669"/>
    <property type="project" value="InterPro"/>
</dbReference>
<evidence type="ECO:0000256" key="5">
    <source>
        <dbReference type="PIRSR" id="PIRSR601382-1"/>
    </source>
</evidence>
<feature type="active site" evidence="5">
    <location>
        <position position="461"/>
    </location>
</feature>
<keyword evidence="7" id="KW-0326">Glycosidase</keyword>
<dbReference type="Pfam" id="PF01532">
    <property type="entry name" value="Glyco_hydro_47"/>
    <property type="match status" value="1"/>
</dbReference>
<feature type="binding site" evidence="6">
    <location>
        <position position="680"/>
    </location>
    <ligand>
        <name>Ca(2+)</name>
        <dbReference type="ChEBI" id="CHEBI:29108"/>
    </ligand>
</feature>
<dbReference type="SUPFAM" id="SSF48225">
    <property type="entry name" value="Seven-hairpin glycosidases"/>
    <property type="match status" value="1"/>
</dbReference>
<keyword evidence="3" id="KW-0256">Endoplasmic reticulum</keyword>
<dbReference type="PANTHER" id="PTHR45679">
    <property type="entry name" value="ER DEGRADATION-ENHANCING ALPHA-MANNOSIDASE-LIKE PROTEIN 2"/>
    <property type="match status" value="1"/>
</dbReference>
<evidence type="ECO:0000313" key="9">
    <source>
        <dbReference type="Proteomes" id="UP000278807"/>
    </source>
</evidence>
<evidence type="ECO:0000256" key="4">
    <source>
        <dbReference type="ARBA" id="ARBA00023180"/>
    </source>
</evidence>
<evidence type="ECO:0000256" key="2">
    <source>
        <dbReference type="ARBA" id="ARBA00007658"/>
    </source>
</evidence>
<dbReference type="GO" id="GO:0005509">
    <property type="term" value="F:calcium ion binding"/>
    <property type="evidence" value="ECO:0007669"/>
    <property type="project" value="InterPro"/>
</dbReference>
<reference evidence="8 9" key="1">
    <citation type="submission" date="2018-11" db="EMBL/GenBank/DDBJ databases">
        <authorList>
            <consortium name="Pathogen Informatics"/>
        </authorList>
    </citation>
    <scope>NUCLEOTIDE SEQUENCE [LARGE SCALE GENOMIC DNA]</scope>
</reference>
<dbReference type="InterPro" id="IPR036026">
    <property type="entry name" value="Seven-hairpin_glycosidases"/>
</dbReference>
<accession>A0A3P7V8V7</accession>
<keyword evidence="6" id="KW-0479">Metal-binding</keyword>
<keyword evidence="4" id="KW-0325">Glycoprotein</keyword>
<dbReference type="Gene3D" id="3.90.550.10">
    <property type="entry name" value="Spore Coat Polysaccharide Biosynthesis Protein SpsA, Chain A"/>
    <property type="match status" value="1"/>
</dbReference>
<comment type="similarity">
    <text evidence="2 7">Belongs to the glycosyl hydrolase 47 family.</text>
</comment>
<comment type="cofactor">
    <cofactor evidence="6">
        <name>Ca(2+)</name>
        <dbReference type="ChEBI" id="CHEBI:29108"/>
    </cofactor>
</comment>
<dbReference type="InterPro" id="IPR012341">
    <property type="entry name" value="6hp_glycosidase-like_sf"/>
</dbReference>
<dbReference type="OrthoDB" id="8118055at2759"/>
<gene>
    <name evidence="8" type="ORF">HNAJ_LOCUS1665</name>
</gene>
<dbReference type="EC" id="3.2.1.-" evidence="7"/>